<keyword evidence="2" id="KW-1185">Reference proteome</keyword>
<dbReference type="EMBL" id="FR845719">
    <property type="protein sequence ID" value="CCA55414.1"/>
    <property type="molecule type" value="Genomic_DNA"/>
</dbReference>
<dbReference type="STRING" id="953739.SVEN_2128"/>
<evidence type="ECO:0000313" key="2">
    <source>
        <dbReference type="Proteomes" id="UP000006854"/>
    </source>
</evidence>
<dbReference type="HOGENOM" id="CLU_2572371_0_0_11"/>
<accession>F2RL25</accession>
<sequence length="85" mass="9383">MSGGVMDPTELYPTDLVYAHEASAATGVPEPVIRKWASRGKVARYEGDPRQYSGQGHEYKTMYALPEIEALAARYKPTPQRARAA</sequence>
<dbReference type="AlphaFoldDB" id="F2RL25"/>
<reference evidence="1 2" key="1">
    <citation type="journal article" date="2011" name="BMC Genomics">
        <title>Genome-wide analysis of the role of GlnR in Streptomyces venezuelae provides new insights into global nitrogen regulation in actinomycetes.</title>
        <authorList>
            <person name="Pullan S.T."/>
            <person name="Bibb M.J."/>
            <person name="Merrick M."/>
        </authorList>
    </citation>
    <scope>NUCLEOTIDE SEQUENCE [LARGE SCALE GENOMIC DNA]</scope>
    <source>
        <strain evidence="2">ATCC 10712 / CBS 650.69 / DSM 40230 / JCM 4526 / NBRC 13096 / PD 04745</strain>
    </source>
</reference>
<organism evidence="1 2">
    <name type="scientific">Streptomyces venezuelae (strain ATCC 10712 / CBS 650.69 / DSM 40230 / JCM 4526 / NBRC 13096 / PD 04745)</name>
    <dbReference type="NCBI Taxonomy" id="953739"/>
    <lineage>
        <taxon>Bacteria</taxon>
        <taxon>Bacillati</taxon>
        <taxon>Actinomycetota</taxon>
        <taxon>Actinomycetes</taxon>
        <taxon>Kitasatosporales</taxon>
        <taxon>Streptomycetaceae</taxon>
        <taxon>Streptomyces</taxon>
    </lineage>
</organism>
<dbReference type="PATRIC" id="fig|953739.5.peg.4290"/>
<evidence type="ECO:0000313" key="1">
    <source>
        <dbReference type="EMBL" id="CCA55414.1"/>
    </source>
</evidence>
<name>F2RL25_STRVP</name>
<proteinExistence type="predicted"/>
<dbReference type="eggNOG" id="ENOG5030414">
    <property type="taxonomic scope" value="Bacteria"/>
</dbReference>
<evidence type="ECO:0008006" key="3">
    <source>
        <dbReference type="Google" id="ProtNLM"/>
    </source>
</evidence>
<protein>
    <recommendedName>
        <fullName evidence="3">HTH merR-type domain-containing protein</fullName>
    </recommendedName>
</protein>
<dbReference type="KEGG" id="sve:SVEN_2128"/>
<dbReference type="Proteomes" id="UP000006854">
    <property type="component" value="Chromosome"/>
</dbReference>
<gene>
    <name evidence="1" type="ordered locus">SVEN_2128</name>
</gene>